<sequence length="474" mass="50858">MSNGPPTLTPSHADGFASQPAFSSCLPKTVSIEAFLAPADVPQASGTLDFAHGCPSQPAQEPFTQEYLAQDHYDLAGILAEFPLVTPLGHACSSTSAVNGGSPKMTSSEAIYTSADVISAFVTSDLAYGNHSQLAQEPFAQDHFDLAEILTEFPPSTPSANACSSLAAVTMGRSHQSALSLYQCSDSAGAYLNDLAPTAHEADHPAQLAWLDDESLALFGTVSGSTNSSTSESSSQCAAPEDIFCVSGVDGVKFTLSLSPVPFSFSSIESTQTPQQSSSSFASTRQSPQAAYDGGDTSAKKPKARKRHVSRPQSHSPRKALREQREEVRSNWRRCTKHSRISEINQSWLDECKDCRMCGTVSALISRLRCIGKAAQSSVRKAAGKKKASAKLAVIAGHSVHSTPIKSKITKERLPRIPSQATLDLRREKEANLRTLLARGDAGREELKQYAQLERVDLLYALIKQYGLPAEPWL</sequence>
<feature type="compositionally biased region" description="Basic and acidic residues" evidence="1">
    <location>
        <begin position="320"/>
        <end position="330"/>
    </location>
</feature>
<feature type="compositionally biased region" description="Low complexity" evidence="1">
    <location>
        <begin position="267"/>
        <end position="289"/>
    </location>
</feature>
<organism evidence="2 3">
    <name type="scientific">Naganishia liquefaciens</name>
    <dbReference type="NCBI Taxonomy" id="104408"/>
    <lineage>
        <taxon>Eukaryota</taxon>
        <taxon>Fungi</taxon>
        <taxon>Dikarya</taxon>
        <taxon>Basidiomycota</taxon>
        <taxon>Agaricomycotina</taxon>
        <taxon>Tremellomycetes</taxon>
        <taxon>Filobasidiales</taxon>
        <taxon>Filobasidiaceae</taxon>
        <taxon>Naganishia</taxon>
    </lineage>
</organism>
<feature type="compositionally biased region" description="Basic residues" evidence="1">
    <location>
        <begin position="300"/>
        <end position="310"/>
    </location>
</feature>
<dbReference type="Proteomes" id="UP000620104">
    <property type="component" value="Unassembled WGS sequence"/>
</dbReference>
<keyword evidence="3" id="KW-1185">Reference proteome</keyword>
<feature type="region of interest" description="Disordered" evidence="1">
    <location>
        <begin position="267"/>
        <end position="332"/>
    </location>
</feature>
<evidence type="ECO:0000313" key="2">
    <source>
        <dbReference type="EMBL" id="GHJ86596.1"/>
    </source>
</evidence>
<name>A0A8H3TSG0_9TREE</name>
<evidence type="ECO:0000256" key="1">
    <source>
        <dbReference type="SAM" id="MobiDB-lite"/>
    </source>
</evidence>
<comment type="caution">
    <text evidence="2">The sequence shown here is derived from an EMBL/GenBank/DDBJ whole genome shotgun (WGS) entry which is preliminary data.</text>
</comment>
<dbReference type="EMBL" id="BLZA01000019">
    <property type="protein sequence ID" value="GHJ86596.1"/>
    <property type="molecule type" value="Genomic_DNA"/>
</dbReference>
<protein>
    <submittedName>
        <fullName evidence="2">Uncharacterized protein</fullName>
    </submittedName>
</protein>
<reference evidence="2" key="1">
    <citation type="submission" date="2020-07" db="EMBL/GenBank/DDBJ databases">
        <title>Draft Genome Sequence of a Deep-Sea Yeast, Naganishia (Cryptococcus) liquefaciens strain N6.</title>
        <authorList>
            <person name="Han Y.W."/>
            <person name="Kajitani R."/>
            <person name="Morimoto H."/>
            <person name="Parhat M."/>
            <person name="Tsubouchi H."/>
            <person name="Bakenova O."/>
            <person name="Ogata M."/>
            <person name="Argunhan B."/>
            <person name="Aoki R."/>
            <person name="Kajiwara S."/>
            <person name="Itoh T."/>
            <person name="Iwasaki H."/>
        </authorList>
    </citation>
    <scope>NUCLEOTIDE SEQUENCE</scope>
    <source>
        <strain evidence="2">N6</strain>
    </source>
</reference>
<accession>A0A8H3TSG0</accession>
<gene>
    <name evidence="2" type="ORF">NliqN6_2998</name>
</gene>
<evidence type="ECO:0000313" key="3">
    <source>
        <dbReference type="Proteomes" id="UP000620104"/>
    </source>
</evidence>
<proteinExistence type="predicted"/>
<dbReference type="AlphaFoldDB" id="A0A8H3TSG0"/>